<organism evidence="2 3">
    <name type="scientific">Borrelia turcica IST7</name>
    <dbReference type="NCBI Taxonomy" id="1104446"/>
    <lineage>
        <taxon>Bacteria</taxon>
        <taxon>Pseudomonadati</taxon>
        <taxon>Spirochaetota</taxon>
        <taxon>Spirochaetia</taxon>
        <taxon>Spirochaetales</taxon>
        <taxon>Borreliaceae</taxon>
        <taxon>Borrelia</taxon>
    </lineage>
</organism>
<reference evidence="2 3" key="1">
    <citation type="journal article" date="2018" name="Infect. Genet. Evol.">
        <title>Genome-wide analysis of Borrelia turcica and 'Candidatus Borrelia tachyglossi' shows relapsing fever-like genomes with unique genomic links to Lyme disease Borrelia.</title>
        <authorList>
            <person name="Gofton A.W."/>
            <person name="Margos G."/>
            <person name="Fingerle V."/>
            <person name="Hepner S."/>
            <person name="Loh S.M."/>
            <person name="Ryan U."/>
            <person name="Irwin P."/>
            <person name="Oskam C.L."/>
        </authorList>
    </citation>
    <scope>NUCLEOTIDE SEQUENCE [LARGE SCALE GENOMIC DNA]</scope>
    <source>
        <strain evidence="2 3">IST7</strain>
        <plasmid evidence="2">lp27</plasmid>
    </source>
</reference>
<protein>
    <submittedName>
        <fullName evidence="2">Holin, BlyA family</fullName>
    </submittedName>
</protein>
<dbReference type="RefSeq" id="WP_120105008.1">
    <property type="nucleotide sequence ID" value="NZ_CP028891.1"/>
</dbReference>
<keyword evidence="2" id="KW-0614">Plasmid</keyword>
<gene>
    <name evidence="2" type="ORF">DB313_06185</name>
</gene>
<proteinExistence type="predicted"/>
<dbReference type="KEGG" id="btur:DB313_06185"/>
<keyword evidence="1" id="KW-1133">Transmembrane helix</keyword>
<accession>A0A386PPQ7</accession>
<dbReference type="Proteomes" id="UP000275571">
    <property type="component" value="Plasmid lp27"/>
</dbReference>
<geneLocation type="plasmid" evidence="2 3">
    <name>lp27</name>
</geneLocation>
<sequence length="55" mass="6157">MTSVNISELLINLNEIKLGLIGIIILGLVFLLKPVVKDILYIFIDKFRNGKSGKQ</sequence>
<evidence type="ECO:0000313" key="2">
    <source>
        <dbReference type="EMBL" id="AYE37088.1"/>
    </source>
</evidence>
<evidence type="ECO:0000256" key="1">
    <source>
        <dbReference type="SAM" id="Phobius"/>
    </source>
</evidence>
<dbReference type="AlphaFoldDB" id="A0A386PPQ7"/>
<keyword evidence="1" id="KW-0812">Transmembrane</keyword>
<evidence type="ECO:0000313" key="3">
    <source>
        <dbReference type="Proteomes" id="UP000275571"/>
    </source>
</evidence>
<dbReference type="InterPro" id="IPR006493">
    <property type="entry name" value="Holin_BlyA"/>
</dbReference>
<keyword evidence="1" id="KW-0472">Membrane</keyword>
<dbReference type="EMBL" id="CP028891">
    <property type="protein sequence ID" value="AYE37088.1"/>
    <property type="molecule type" value="Genomic_DNA"/>
</dbReference>
<dbReference type="Pfam" id="PF05102">
    <property type="entry name" value="Holin_BlyA"/>
    <property type="match status" value="1"/>
</dbReference>
<keyword evidence="3" id="KW-1185">Reference proteome</keyword>
<name>A0A386PPQ7_9SPIR</name>
<feature type="transmembrane region" description="Helical" evidence="1">
    <location>
        <begin position="20"/>
        <end position="44"/>
    </location>
</feature>